<comment type="caution">
    <text evidence="9">The sequence shown here is derived from an EMBL/GenBank/DDBJ whole genome shotgun (WGS) entry which is preliminary data.</text>
</comment>
<dbReference type="PANTHER" id="PTHR30572">
    <property type="entry name" value="MEMBRANE COMPONENT OF TRANSPORTER-RELATED"/>
    <property type="match status" value="1"/>
</dbReference>
<comment type="subcellular location">
    <subcellularLocation>
        <location evidence="1">Cell membrane</location>
        <topology evidence="1">Multi-pass membrane protein</topology>
    </subcellularLocation>
</comment>
<dbReference type="InterPro" id="IPR050250">
    <property type="entry name" value="Macrolide_Exporter_MacB"/>
</dbReference>
<evidence type="ECO:0000256" key="1">
    <source>
        <dbReference type="ARBA" id="ARBA00004651"/>
    </source>
</evidence>
<evidence type="ECO:0000256" key="3">
    <source>
        <dbReference type="ARBA" id="ARBA00022692"/>
    </source>
</evidence>
<evidence type="ECO:0000256" key="5">
    <source>
        <dbReference type="ARBA" id="ARBA00023136"/>
    </source>
</evidence>
<comment type="similarity">
    <text evidence="6">Belongs to the ABC-4 integral membrane protein family.</text>
</comment>
<organism evidence="9 10">
    <name type="scientific">Ruminococcus flavefaciens 007c</name>
    <dbReference type="NCBI Taxonomy" id="1341157"/>
    <lineage>
        <taxon>Bacteria</taxon>
        <taxon>Bacillati</taxon>
        <taxon>Bacillota</taxon>
        <taxon>Clostridia</taxon>
        <taxon>Eubacteriales</taxon>
        <taxon>Oscillospiraceae</taxon>
        <taxon>Ruminococcus</taxon>
    </lineage>
</organism>
<feature type="transmembrane region" description="Helical" evidence="7">
    <location>
        <begin position="743"/>
        <end position="766"/>
    </location>
</feature>
<evidence type="ECO:0000313" key="9">
    <source>
        <dbReference type="EMBL" id="EWM54733.1"/>
    </source>
</evidence>
<keyword evidence="3 7" id="KW-0812">Transmembrane</keyword>
<feature type="transmembrane region" description="Helical" evidence="7">
    <location>
        <begin position="313"/>
        <end position="334"/>
    </location>
</feature>
<dbReference type="PATRIC" id="fig|1341157.4.peg.611"/>
<dbReference type="GO" id="GO:0005886">
    <property type="term" value="C:plasma membrane"/>
    <property type="evidence" value="ECO:0007669"/>
    <property type="project" value="UniProtKB-SubCell"/>
</dbReference>
<dbReference type="RefSeq" id="WP_037297118.1">
    <property type="nucleotide sequence ID" value="NZ_ATAX01000009.1"/>
</dbReference>
<dbReference type="GO" id="GO:0022857">
    <property type="term" value="F:transmembrane transporter activity"/>
    <property type="evidence" value="ECO:0007669"/>
    <property type="project" value="TreeGrafter"/>
</dbReference>
<accession>W7ULU1</accession>
<feature type="transmembrane region" description="Helical" evidence="7">
    <location>
        <begin position="700"/>
        <end position="723"/>
    </location>
</feature>
<gene>
    <name evidence="9" type="ORF">RF007C_02320</name>
</gene>
<feature type="transmembrane region" description="Helical" evidence="7">
    <location>
        <begin position="265"/>
        <end position="285"/>
    </location>
</feature>
<sequence>MEILTLLKANIRRRKGTFISIVILMFIISMALNLIFSVRKSCDDSLNEAYSSANSADITVMLKDVLFTDEMRQKLDDEAIIDHYTLTPSAVISYGVESEKVSNKNSCFFTPLPKGIKLVNKECNGLEENIPPLSEGEIYMSYGSKSRYKCDIGDKVTAHTISGDYDFTVKGFVVEPMYGAMVIGWKWMFVSQKDFDMIMAENSKENSDDHWGTGYFVQLYKSDDCTLSDGKIRRQVNLDTDIISNAWGATTKSESMHYTNIYQDIILGILLVFILILAVVVLIIMGHSISTGIEMDYTNLGILKSQGFGNFRIRLFIMLQYIIAEVIGSVLGIFCELPLTRLVTRVFEPISGCITQTHHAFGKTFLYLFVILGVSVVFIYIITHKVCKVSPIRAISGGRNEIYFDTRIKLPISAKLLSSTLALRQFTSAKRRYFASVLIAAILVLFMLMVNALSEAVNSRTAGENMGMDIRDIVFSFDEMTQKDKIDKIVETVEEHAAIRRKNFSLGTYISVNGEEVYCRMDMYPEDIMTSKGRAPLYDNEIVITELLADELDIKLGDTVNIAKFDNHEEFIISGIYMSMSDMGRAAAINTDAGEKLGLHKHTDHGSIMLEDETKAEEAKAALEEEYGDSIKVTLGKDDDDDAIYDTAVKVIRIIIYTFSLFFAFIVVSMMSSKAFTQEKNDIGIFKSQGFTTGRLRLQFAVRFFIVSVFGALLGTLLGMLFMNKLITILLRGIGVTNFYTPLTPASVLVPAAAISICFFLFAFLVSRRIKKIGIRQLITE</sequence>
<name>W7ULU1_RUMFL</name>
<evidence type="ECO:0000256" key="6">
    <source>
        <dbReference type="ARBA" id="ARBA00038076"/>
    </source>
</evidence>
<dbReference type="OrthoDB" id="9761168at2"/>
<keyword evidence="4 7" id="KW-1133">Transmembrane helix</keyword>
<dbReference type="Pfam" id="PF02687">
    <property type="entry name" value="FtsX"/>
    <property type="match status" value="1"/>
</dbReference>
<evidence type="ECO:0000259" key="8">
    <source>
        <dbReference type="Pfam" id="PF02687"/>
    </source>
</evidence>
<evidence type="ECO:0000313" key="10">
    <source>
        <dbReference type="Proteomes" id="UP000019365"/>
    </source>
</evidence>
<dbReference type="EMBL" id="ATAX01000009">
    <property type="protein sequence ID" value="EWM54733.1"/>
    <property type="molecule type" value="Genomic_DNA"/>
</dbReference>
<dbReference type="AlphaFoldDB" id="W7ULU1"/>
<proteinExistence type="inferred from homology"/>
<feature type="transmembrane region" description="Helical" evidence="7">
    <location>
        <begin position="433"/>
        <end position="453"/>
    </location>
</feature>
<dbReference type="InterPro" id="IPR003838">
    <property type="entry name" value="ABC3_permease_C"/>
</dbReference>
<evidence type="ECO:0000256" key="2">
    <source>
        <dbReference type="ARBA" id="ARBA00022475"/>
    </source>
</evidence>
<keyword evidence="10" id="KW-1185">Reference proteome</keyword>
<feature type="transmembrane region" description="Helical" evidence="7">
    <location>
        <begin position="16"/>
        <end position="36"/>
    </location>
</feature>
<feature type="transmembrane region" description="Helical" evidence="7">
    <location>
        <begin position="654"/>
        <end position="671"/>
    </location>
</feature>
<protein>
    <recommendedName>
        <fullName evidence="8">ABC3 transporter permease C-terminal domain-containing protein</fullName>
    </recommendedName>
</protein>
<keyword evidence="5 7" id="KW-0472">Membrane</keyword>
<keyword evidence="2" id="KW-1003">Cell membrane</keyword>
<dbReference type="eggNOG" id="COG0577">
    <property type="taxonomic scope" value="Bacteria"/>
</dbReference>
<dbReference type="Proteomes" id="UP000019365">
    <property type="component" value="Unassembled WGS sequence"/>
</dbReference>
<evidence type="ECO:0000256" key="4">
    <source>
        <dbReference type="ARBA" id="ARBA00022989"/>
    </source>
</evidence>
<reference evidence="9 10" key="1">
    <citation type="journal article" date="2014" name="PLoS ONE">
        <title>Rumen cellulosomics: divergent fiber-degrading strategies revealed by comparative genome-wide analysis of six ruminococcal strains.</title>
        <authorList>
            <person name="Dassa B."/>
            <person name="Borovok I."/>
            <person name="Ruimy-Israeli V."/>
            <person name="Lamed R."/>
            <person name="Flint H.J."/>
            <person name="Duncan S.H."/>
            <person name="Henrissat B."/>
            <person name="Coutinho P."/>
            <person name="Morrison M."/>
            <person name="Mosoni P."/>
            <person name="Yeoman C.J."/>
            <person name="White B.A."/>
            <person name="Bayer E.A."/>
        </authorList>
    </citation>
    <scope>NUCLEOTIDE SEQUENCE [LARGE SCALE GENOMIC DNA]</scope>
    <source>
        <strain evidence="9 10">007c</strain>
    </source>
</reference>
<dbReference type="PANTHER" id="PTHR30572:SF4">
    <property type="entry name" value="ABC TRANSPORTER PERMEASE YTRF"/>
    <property type="match status" value="1"/>
</dbReference>
<evidence type="ECO:0000256" key="7">
    <source>
        <dbReference type="SAM" id="Phobius"/>
    </source>
</evidence>
<feature type="domain" description="ABC3 transporter permease C-terminal" evidence="8">
    <location>
        <begin position="654"/>
        <end position="773"/>
    </location>
</feature>
<feature type="transmembrane region" description="Helical" evidence="7">
    <location>
        <begin position="365"/>
        <end position="383"/>
    </location>
</feature>